<evidence type="ECO:0000259" key="3">
    <source>
        <dbReference type="Pfam" id="PF14361"/>
    </source>
</evidence>
<feature type="domain" description="CdaR GGDEF-like" evidence="4">
    <location>
        <begin position="181"/>
        <end position="298"/>
    </location>
</feature>
<evidence type="ECO:0000313" key="5">
    <source>
        <dbReference type="EMBL" id="SEC90598.1"/>
    </source>
</evidence>
<dbReference type="InterPro" id="IPR025736">
    <property type="entry name" value="PucR_C-HTH_dom"/>
</dbReference>
<evidence type="ECO:0000259" key="2">
    <source>
        <dbReference type="Pfam" id="PF13556"/>
    </source>
</evidence>
<dbReference type="Pfam" id="PF13556">
    <property type="entry name" value="HTH_30"/>
    <property type="match status" value="1"/>
</dbReference>
<reference evidence="6" key="1">
    <citation type="submission" date="2016-10" db="EMBL/GenBank/DDBJ databases">
        <authorList>
            <person name="Varghese N."/>
            <person name="Submissions S."/>
        </authorList>
    </citation>
    <scope>NUCLEOTIDE SEQUENCE [LARGE SCALE GENOMIC DNA]</scope>
    <source>
        <strain evidence="6">DSM 44498</strain>
    </source>
</reference>
<dbReference type="Pfam" id="PF14361">
    <property type="entry name" value="RsbRD_N"/>
    <property type="match status" value="1"/>
</dbReference>
<feature type="domain" description="RsbT co-antagonist protein RsbRD N-terminal" evidence="3">
    <location>
        <begin position="26"/>
        <end position="168"/>
    </location>
</feature>
<organism evidence="5 6">
    <name type="scientific">Rhodococcus koreensis</name>
    <dbReference type="NCBI Taxonomy" id="99653"/>
    <lineage>
        <taxon>Bacteria</taxon>
        <taxon>Bacillati</taxon>
        <taxon>Actinomycetota</taxon>
        <taxon>Actinomycetes</taxon>
        <taxon>Mycobacteriales</taxon>
        <taxon>Nocardiaceae</taxon>
        <taxon>Rhodococcus</taxon>
    </lineage>
</organism>
<dbReference type="InterPro" id="IPR051448">
    <property type="entry name" value="CdaR-like_regulators"/>
</dbReference>
<sequence length="420" mass="45729">MASNEERAALLVARIARSLNERLVSLTADITSVLYAEIPDLRADRQLFDLLGASVEGNLDTIFHTLQHNIAPEDLDAPAAALEYARRLAQHGVPVNALVRAYRLGQTNLLGLVFDELRAASVQPELSMPVLERIITVMSVYIDRVSQQVVTVYERERERWLAHRSSVRAVRVQEILAGNALPDAGAALGYVLQQSHLAAIVWSSDSDASDMLSRIESAAHDFASHVGAVADPLFVAADRVTGWVWVPLGSRARPERAQEDMCDFLERRHPGLVVALGAAAAGIDGFRQSHGQAQRARAVAIAAGRSAPVVTAYDEPGVSTVALLIEDLVATRAWVRGVLRGLAADNENSARLRETVRVYLAHNLSNVAAGKELDLHHNSVKYRVKRAAEVRGKDFTGDRLDVELALLVCQWLGPAVLIPD</sequence>
<protein>
    <submittedName>
        <fullName evidence="5">PucR C-terminal helix-turn-helix domain-containing protein</fullName>
    </submittedName>
</protein>
<dbReference type="InterPro" id="IPR042070">
    <property type="entry name" value="PucR_C-HTH_sf"/>
</dbReference>
<dbReference type="InterPro" id="IPR025751">
    <property type="entry name" value="RsbRD_N_dom"/>
</dbReference>
<dbReference type="PANTHER" id="PTHR33744">
    <property type="entry name" value="CARBOHYDRATE DIACID REGULATOR"/>
    <property type="match status" value="1"/>
</dbReference>
<dbReference type="AlphaFoldDB" id="A0A1H4WCW5"/>
<proteinExistence type="inferred from homology"/>
<gene>
    <name evidence="5" type="ORF">SAMN04490239_5923</name>
</gene>
<evidence type="ECO:0000259" key="4">
    <source>
        <dbReference type="Pfam" id="PF17853"/>
    </source>
</evidence>
<dbReference type="RefSeq" id="WP_072947248.1">
    <property type="nucleotide sequence ID" value="NZ_CP070609.1"/>
</dbReference>
<feature type="domain" description="PucR C-terminal helix-turn-helix" evidence="2">
    <location>
        <begin position="352"/>
        <end position="407"/>
    </location>
</feature>
<dbReference type="PANTHER" id="PTHR33744:SF1">
    <property type="entry name" value="DNA-BINDING TRANSCRIPTIONAL ACTIVATOR ADER"/>
    <property type="match status" value="1"/>
</dbReference>
<accession>A0A1H4WCW5</accession>
<keyword evidence="6" id="KW-1185">Reference proteome</keyword>
<dbReference type="OrthoDB" id="3663486at2"/>
<comment type="similarity">
    <text evidence="1">Belongs to the CdaR family.</text>
</comment>
<dbReference type="InterPro" id="IPR041522">
    <property type="entry name" value="CdaR_GGDEF"/>
</dbReference>
<dbReference type="Proteomes" id="UP000183561">
    <property type="component" value="Unassembled WGS sequence"/>
</dbReference>
<dbReference type="EMBL" id="FNSV01000005">
    <property type="protein sequence ID" value="SEC90598.1"/>
    <property type="molecule type" value="Genomic_DNA"/>
</dbReference>
<name>A0A1H4WCW5_9NOCA</name>
<evidence type="ECO:0000313" key="6">
    <source>
        <dbReference type="Proteomes" id="UP000183561"/>
    </source>
</evidence>
<dbReference type="Gene3D" id="1.10.10.2840">
    <property type="entry name" value="PucR C-terminal helix-turn-helix domain"/>
    <property type="match status" value="1"/>
</dbReference>
<dbReference type="Pfam" id="PF17853">
    <property type="entry name" value="GGDEF_2"/>
    <property type="match status" value="1"/>
</dbReference>
<evidence type="ECO:0000256" key="1">
    <source>
        <dbReference type="ARBA" id="ARBA00006754"/>
    </source>
</evidence>